<dbReference type="InterPro" id="IPR010836">
    <property type="entry name" value="SapC"/>
</dbReference>
<comment type="caution">
    <text evidence="1">The sequence shown here is derived from an EMBL/GenBank/DDBJ whole genome shotgun (WGS) entry which is preliminary data.</text>
</comment>
<dbReference type="Proteomes" id="UP000249130">
    <property type="component" value="Unassembled WGS sequence"/>
</dbReference>
<dbReference type="AlphaFoldDB" id="A0A327LB80"/>
<organism evidence="1 2">
    <name type="scientific">Rhodoplanes roseus</name>
    <dbReference type="NCBI Taxonomy" id="29409"/>
    <lineage>
        <taxon>Bacteria</taxon>
        <taxon>Pseudomonadati</taxon>
        <taxon>Pseudomonadota</taxon>
        <taxon>Alphaproteobacteria</taxon>
        <taxon>Hyphomicrobiales</taxon>
        <taxon>Nitrobacteraceae</taxon>
        <taxon>Rhodoplanes</taxon>
    </lineage>
</organism>
<evidence type="ECO:0008006" key="3">
    <source>
        <dbReference type="Google" id="ProtNLM"/>
    </source>
</evidence>
<name>A0A327LB80_9BRAD</name>
<gene>
    <name evidence="1" type="ORF">CH341_06185</name>
</gene>
<dbReference type="OrthoDB" id="7841843at2"/>
<accession>A0A327LB80</accession>
<dbReference type="Pfam" id="PF07277">
    <property type="entry name" value="SapC"/>
    <property type="match status" value="1"/>
</dbReference>
<protein>
    <recommendedName>
        <fullName evidence="3">SapC family protein</fullName>
    </recommendedName>
</protein>
<evidence type="ECO:0000313" key="2">
    <source>
        <dbReference type="Proteomes" id="UP000249130"/>
    </source>
</evidence>
<dbReference type="EMBL" id="NPEX01000027">
    <property type="protein sequence ID" value="RAI44998.1"/>
    <property type="molecule type" value="Genomic_DNA"/>
</dbReference>
<keyword evidence="2" id="KW-1185">Reference proteome</keyword>
<reference evidence="1 2" key="1">
    <citation type="submission" date="2017-07" db="EMBL/GenBank/DDBJ databases">
        <title>Draft Genome Sequences of Select Purple Nonsulfur Bacteria.</title>
        <authorList>
            <person name="Lasarre B."/>
            <person name="Mckinlay J.B."/>
        </authorList>
    </citation>
    <scope>NUCLEOTIDE SEQUENCE [LARGE SCALE GENOMIC DNA]</scope>
    <source>
        <strain evidence="1 2">DSM 5909</strain>
    </source>
</reference>
<proteinExistence type="predicted"/>
<sequence length="288" mass="31143">MAALRPMRELTALRLSLPLDQGWIRNIGWLPVGSSELHLCSHSLALAVRFQAARPHLGFLVDPRYLGRPQIDSHFKWQAGYIPLAVRVHPFQLRDAGGDPLDELMLPADSPHVGPAGPIEIAHGARLNPQLIAIHKLLATLAAGQASFATALDQLMIANLLVPLQLPATQDGAAPRATGEPSYFTVDHQRFAALPNGALAAMARHDFRTIDIAVATVFSQRFLARGVLPDARPSERSAAPSLDLQIQQLIHVDTFPLALDDGLLFHPEDLVAEPGGERHDGPASTLPK</sequence>
<evidence type="ECO:0000313" key="1">
    <source>
        <dbReference type="EMBL" id="RAI44998.1"/>
    </source>
</evidence>